<dbReference type="InterPro" id="IPR035441">
    <property type="entry name" value="TFIIS/LEDGF_dom_sf"/>
</dbReference>
<dbReference type="GO" id="GO:0005634">
    <property type="term" value="C:nucleus"/>
    <property type="evidence" value="ECO:0007669"/>
    <property type="project" value="UniProtKB-SubCell"/>
</dbReference>
<dbReference type="GO" id="GO:0003746">
    <property type="term" value="F:translation elongation factor activity"/>
    <property type="evidence" value="ECO:0007669"/>
    <property type="project" value="UniProtKB-KW"/>
</dbReference>
<dbReference type="InterPro" id="IPR035100">
    <property type="entry name" value="TF_IIS-typ"/>
</dbReference>
<evidence type="ECO:0000256" key="1">
    <source>
        <dbReference type="ARBA" id="ARBA00004123"/>
    </source>
</evidence>
<evidence type="ECO:0000256" key="3">
    <source>
        <dbReference type="ARBA" id="ARBA00022771"/>
    </source>
</evidence>
<dbReference type="SUPFAM" id="SSF47676">
    <property type="entry name" value="Conserved domain common to transcription factors TFIIS, elongin A, CRSP70"/>
    <property type="match status" value="1"/>
</dbReference>
<dbReference type="SMART" id="SM00510">
    <property type="entry name" value="TFS2M"/>
    <property type="match status" value="1"/>
</dbReference>
<proteinExistence type="predicted"/>
<dbReference type="Pfam" id="PF07500">
    <property type="entry name" value="TFIIS_M"/>
    <property type="match status" value="1"/>
</dbReference>
<dbReference type="PANTHER" id="PTHR11477">
    <property type="entry name" value="TRANSCRIPTION FACTOR S-II ZINC FINGER DOMAIN-CONTAINING PROTEIN"/>
    <property type="match status" value="1"/>
</dbReference>
<protein>
    <submittedName>
        <fullName evidence="10">Transcription elongation factor S-II-like protein</fullName>
    </submittedName>
</protein>
<evidence type="ECO:0000259" key="8">
    <source>
        <dbReference type="PROSITE" id="PS51319"/>
    </source>
</evidence>
<dbReference type="InterPro" id="IPR003617">
    <property type="entry name" value="TFIIS/CRSP70_N_sub"/>
</dbReference>
<dbReference type="SUPFAM" id="SSF46942">
    <property type="entry name" value="Elongation factor TFIIS domain 2"/>
    <property type="match status" value="1"/>
</dbReference>
<sequence length="282" mass="31714">MSIEDEVLRIRKKLDKMVDQKDDQSQALDLLKSLKDLKITLDVLQKTRIGMTVNNLRKSSSDEDVISLSKTLIRSWKKLLEMQKQDSRSSTDGNGDNNTRNTSNTSMNSSIRSGDNGNKANHASRPTPQQQKPRQSSFPANHTTNDVRLKCRELISQALKGDAVPEDIDVDCDDLAADIENAIYSEFKDTNMKYKNRVRSRVSNLKDTKNPDLRYNVLKGNIDAKRIAVMTADEMASSEIKALREKLTKEAINDHQMAMTGGTSTALIKCPKCKKSNCTYNQ</sequence>
<keyword evidence="2" id="KW-0479">Metal-binding</keyword>
<evidence type="ECO:0000313" key="10">
    <source>
        <dbReference type="EMBL" id="RWS21739.1"/>
    </source>
</evidence>
<dbReference type="EMBL" id="NCKV01011048">
    <property type="protein sequence ID" value="RWS21739.1"/>
    <property type="molecule type" value="Genomic_DNA"/>
</dbReference>
<evidence type="ECO:0000313" key="11">
    <source>
        <dbReference type="Proteomes" id="UP000288716"/>
    </source>
</evidence>
<dbReference type="STRING" id="299467.A0A443S2I7"/>
<keyword evidence="4" id="KW-0862">Zinc</keyword>
<evidence type="ECO:0000256" key="7">
    <source>
        <dbReference type="SAM" id="MobiDB-lite"/>
    </source>
</evidence>
<dbReference type="Proteomes" id="UP000288716">
    <property type="component" value="Unassembled WGS sequence"/>
</dbReference>
<dbReference type="OrthoDB" id="44867at2759"/>
<dbReference type="Gene3D" id="1.20.930.10">
    <property type="entry name" value="Conserved domain common to transcription factors TFIIS, elongin A, CRSP70"/>
    <property type="match status" value="1"/>
</dbReference>
<accession>A0A443S2I7</accession>
<comment type="subcellular location">
    <subcellularLocation>
        <location evidence="1 6">Nucleus</location>
    </subcellularLocation>
</comment>
<dbReference type="InterPro" id="IPR017923">
    <property type="entry name" value="TFIIS_N"/>
</dbReference>
<dbReference type="FunFam" id="1.20.930.10:FF:000002">
    <property type="entry name" value="Transcription elongation factor A (SII), 1"/>
    <property type="match status" value="1"/>
</dbReference>
<keyword evidence="5 6" id="KW-0539">Nucleus</keyword>
<dbReference type="Pfam" id="PF08711">
    <property type="entry name" value="Med26"/>
    <property type="match status" value="1"/>
</dbReference>
<comment type="caution">
    <text evidence="10">The sequence shown here is derived from an EMBL/GenBank/DDBJ whole genome shotgun (WGS) entry which is preliminary data.</text>
</comment>
<dbReference type="Gene3D" id="2.20.25.10">
    <property type="match status" value="1"/>
</dbReference>
<feature type="compositionally biased region" description="Polar residues" evidence="7">
    <location>
        <begin position="115"/>
        <end position="144"/>
    </location>
</feature>
<dbReference type="AlphaFoldDB" id="A0A443S2I7"/>
<evidence type="ECO:0000256" key="2">
    <source>
        <dbReference type="ARBA" id="ARBA00022723"/>
    </source>
</evidence>
<gene>
    <name evidence="10" type="ORF">B4U80_09343</name>
</gene>
<evidence type="ECO:0000256" key="4">
    <source>
        <dbReference type="ARBA" id="ARBA00022833"/>
    </source>
</evidence>
<feature type="domain" description="TFIIS N-terminal" evidence="8">
    <location>
        <begin position="5"/>
        <end position="83"/>
    </location>
</feature>
<keyword evidence="11" id="KW-1185">Reference proteome</keyword>
<dbReference type="GO" id="GO:0006351">
    <property type="term" value="P:DNA-templated transcription"/>
    <property type="evidence" value="ECO:0007669"/>
    <property type="project" value="InterPro"/>
</dbReference>
<dbReference type="SMART" id="SM00509">
    <property type="entry name" value="TFS2N"/>
    <property type="match status" value="1"/>
</dbReference>
<dbReference type="PANTHER" id="PTHR11477:SF0">
    <property type="entry name" value="IP08861P-RELATED"/>
    <property type="match status" value="1"/>
</dbReference>
<organism evidence="10 11">
    <name type="scientific">Leptotrombidium deliense</name>
    <dbReference type="NCBI Taxonomy" id="299467"/>
    <lineage>
        <taxon>Eukaryota</taxon>
        <taxon>Metazoa</taxon>
        <taxon>Ecdysozoa</taxon>
        <taxon>Arthropoda</taxon>
        <taxon>Chelicerata</taxon>
        <taxon>Arachnida</taxon>
        <taxon>Acari</taxon>
        <taxon>Acariformes</taxon>
        <taxon>Trombidiformes</taxon>
        <taxon>Prostigmata</taxon>
        <taxon>Anystina</taxon>
        <taxon>Parasitengona</taxon>
        <taxon>Trombiculoidea</taxon>
        <taxon>Trombiculidae</taxon>
        <taxon>Leptotrombidium</taxon>
    </lineage>
</organism>
<dbReference type="VEuPathDB" id="VectorBase:LDEU010301"/>
<dbReference type="GO" id="GO:0008270">
    <property type="term" value="F:zinc ion binding"/>
    <property type="evidence" value="ECO:0007669"/>
    <property type="project" value="UniProtKB-KW"/>
</dbReference>
<dbReference type="CDD" id="cd00183">
    <property type="entry name" value="TFIIS_I"/>
    <property type="match status" value="1"/>
</dbReference>
<dbReference type="Gene3D" id="1.10.472.30">
    <property type="entry name" value="Transcription elongation factor S-II, central domain"/>
    <property type="match status" value="1"/>
</dbReference>
<reference evidence="10 11" key="1">
    <citation type="journal article" date="2018" name="Gigascience">
        <title>Genomes of trombidid mites reveal novel predicted allergens and laterally-transferred genes associated with secondary metabolism.</title>
        <authorList>
            <person name="Dong X."/>
            <person name="Chaisiri K."/>
            <person name="Xia D."/>
            <person name="Armstrong S.D."/>
            <person name="Fang Y."/>
            <person name="Donnelly M.J."/>
            <person name="Kadowaki T."/>
            <person name="McGarry J.W."/>
            <person name="Darby A.C."/>
            <person name="Makepeace B.L."/>
        </authorList>
    </citation>
    <scope>NUCLEOTIDE SEQUENCE [LARGE SCALE GENOMIC DNA]</scope>
    <source>
        <strain evidence="10">UoL-UT</strain>
    </source>
</reference>
<keyword evidence="10" id="KW-0251">Elongation factor</keyword>
<feature type="compositionally biased region" description="Low complexity" evidence="7">
    <location>
        <begin position="90"/>
        <end position="113"/>
    </location>
</feature>
<evidence type="ECO:0000256" key="5">
    <source>
        <dbReference type="ARBA" id="ARBA00023242"/>
    </source>
</evidence>
<name>A0A443S2I7_9ACAR</name>
<dbReference type="PIRSF" id="PIRSF006704">
    <property type="entry name" value="TF_IIS"/>
    <property type="match status" value="1"/>
</dbReference>
<feature type="non-terminal residue" evidence="10">
    <location>
        <position position="282"/>
    </location>
</feature>
<evidence type="ECO:0000256" key="6">
    <source>
        <dbReference type="PROSITE-ProRule" id="PRU00649"/>
    </source>
</evidence>
<feature type="domain" description="TFIIS central" evidence="9">
    <location>
        <begin position="147"/>
        <end position="263"/>
    </location>
</feature>
<feature type="region of interest" description="Disordered" evidence="7">
    <location>
        <begin position="82"/>
        <end position="145"/>
    </location>
</feature>
<dbReference type="PROSITE" id="PS51321">
    <property type="entry name" value="TFIIS_CENTRAL"/>
    <property type="match status" value="1"/>
</dbReference>
<dbReference type="InterPro" id="IPR003618">
    <property type="entry name" value="TFIIS_cen_dom"/>
</dbReference>
<evidence type="ECO:0000259" key="9">
    <source>
        <dbReference type="PROSITE" id="PS51321"/>
    </source>
</evidence>
<dbReference type="PROSITE" id="PS51319">
    <property type="entry name" value="TFIIS_N"/>
    <property type="match status" value="1"/>
</dbReference>
<dbReference type="InterPro" id="IPR036575">
    <property type="entry name" value="TFIIS_cen_dom_sf"/>
</dbReference>
<keyword evidence="3" id="KW-0863">Zinc-finger</keyword>
<keyword evidence="10" id="KW-0648">Protein biosynthesis</keyword>